<evidence type="ECO:0000313" key="2">
    <source>
        <dbReference type="EMBL" id="NML35512.1"/>
    </source>
</evidence>
<dbReference type="EMBL" id="JABBFZ010000047">
    <property type="protein sequence ID" value="NML35512.1"/>
    <property type="molecule type" value="Genomic_DNA"/>
</dbReference>
<evidence type="ECO:0000259" key="1">
    <source>
        <dbReference type="Pfam" id="PF24731"/>
    </source>
</evidence>
<sequence>MTEYQLHRYISAFEKEGDAHVCNIEFVHVPNLEFLQALFDTPAENPMYDVGAINSRIAEQLNPYLPFELDCEKYEYFLECDRV</sequence>
<gene>
    <name evidence="2" type="ORF">HHL14_32470</name>
</gene>
<keyword evidence="3" id="KW-1185">Reference proteome</keyword>
<feature type="domain" description="DUF7683" evidence="1">
    <location>
        <begin position="7"/>
        <end position="79"/>
    </location>
</feature>
<dbReference type="AlphaFoldDB" id="A0A7Y0A2W2"/>
<dbReference type="Proteomes" id="UP000583127">
    <property type="component" value="Unassembled WGS sequence"/>
</dbReference>
<dbReference type="Pfam" id="PF24731">
    <property type="entry name" value="DUF7683"/>
    <property type="match status" value="1"/>
</dbReference>
<reference evidence="2 3" key="1">
    <citation type="submission" date="2020-04" db="EMBL/GenBank/DDBJ databases">
        <title>Paraburkholderia sp. G-4-1-8 isolated from soil.</title>
        <authorList>
            <person name="Dahal R.H."/>
        </authorList>
    </citation>
    <scope>NUCLEOTIDE SEQUENCE [LARGE SCALE GENOMIC DNA]</scope>
    <source>
        <strain evidence="2 3">G-4-1-8</strain>
    </source>
</reference>
<comment type="caution">
    <text evidence="2">The sequence shown here is derived from an EMBL/GenBank/DDBJ whole genome shotgun (WGS) entry which is preliminary data.</text>
</comment>
<proteinExistence type="predicted"/>
<organism evidence="2 3">
    <name type="scientific">Paraburkholderia antibiotica</name>
    <dbReference type="NCBI Taxonomy" id="2728839"/>
    <lineage>
        <taxon>Bacteria</taxon>
        <taxon>Pseudomonadati</taxon>
        <taxon>Pseudomonadota</taxon>
        <taxon>Betaproteobacteria</taxon>
        <taxon>Burkholderiales</taxon>
        <taxon>Burkholderiaceae</taxon>
        <taxon>Paraburkholderia</taxon>
    </lineage>
</organism>
<evidence type="ECO:0000313" key="3">
    <source>
        <dbReference type="Proteomes" id="UP000583127"/>
    </source>
</evidence>
<dbReference type="RefSeq" id="WP_169501688.1">
    <property type="nucleotide sequence ID" value="NZ_JABBFZ010000047.1"/>
</dbReference>
<protein>
    <recommendedName>
        <fullName evidence="1">DUF7683 domain-containing protein</fullName>
    </recommendedName>
</protein>
<accession>A0A7Y0A2W2</accession>
<name>A0A7Y0A2W2_9BURK</name>
<dbReference type="InterPro" id="IPR056100">
    <property type="entry name" value="DUF7683"/>
</dbReference>